<reference evidence="1 2" key="1">
    <citation type="submission" date="2019-06" db="EMBL/GenBank/DDBJ databases">
        <title>Draft genomes of female and male turbot (Scophthalmus maximus).</title>
        <authorList>
            <person name="Xu H."/>
            <person name="Xu X.-W."/>
            <person name="Shao C."/>
            <person name="Chen S."/>
        </authorList>
    </citation>
    <scope>NUCLEOTIDE SEQUENCE [LARGE SCALE GENOMIC DNA]</scope>
    <source>
        <strain evidence="1">Ysfricsl-2016a</strain>
        <tissue evidence="1">Blood</tissue>
    </source>
</reference>
<evidence type="ECO:0000313" key="1">
    <source>
        <dbReference type="EMBL" id="KAF0023168.1"/>
    </source>
</evidence>
<name>A0A6A4RSZ7_SCOMX</name>
<dbReference type="Proteomes" id="UP000438429">
    <property type="component" value="Unassembled WGS sequence"/>
</dbReference>
<gene>
    <name evidence="1" type="ORF">F2P81_023798</name>
</gene>
<dbReference type="EMBL" id="VEVO01000022">
    <property type="protein sequence ID" value="KAF0023168.1"/>
    <property type="molecule type" value="Genomic_DNA"/>
</dbReference>
<accession>A0A6A4RSZ7</accession>
<dbReference type="AlphaFoldDB" id="A0A6A4RSZ7"/>
<organism evidence="1 2">
    <name type="scientific">Scophthalmus maximus</name>
    <name type="common">Turbot</name>
    <name type="synonym">Psetta maxima</name>
    <dbReference type="NCBI Taxonomy" id="52904"/>
    <lineage>
        <taxon>Eukaryota</taxon>
        <taxon>Metazoa</taxon>
        <taxon>Chordata</taxon>
        <taxon>Craniata</taxon>
        <taxon>Vertebrata</taxon>
        <taxon>Euteleostomi</taxon>
        <taxon>Actinopterygii</taxon>
        <taxon>Neopterygii</taxon>
        <taxon>Teleostei</taxon>
        <taxon>Neoteleostei</taxon>
        <taxon>Acanthomorphata</taxon>
        <taxon>Carangaria</taxon>
        <taxon>Pleuronectiformes</taxon>
        <taxon>Pleuronectoidei</taxon>
        <taxon>Scophthalmidae</taxon>
        <taxon>Scophthalmus</taxon>
    </lineage>
</organism>
<comment type="caution">
    <text evidence="1">The sequence shown here is derived from an EMBL/GenBank/DDBJ whole genome shotgun (WGS) entry which is preliminary data.</text>
</comment>
<proteinExistence type="predicted"/>
<sequence>MRNVVFREASKVPLAYFNPNVNQVNESVSDVFDSSPSLIQSHRALRCQTTVVVVPFWFRCTRSSVG</sequence>
<protein>
    <submittedName>
        <fullName evidence="1">Uncharacterized protein</fullName>
    </submittedName>
</protein>
<evidence type="ECO:0000313" key="2">
    <source>
        <dbReference type="Proteomes" id="UP000438429"/>
    </source>
</evidence>